<keyword evidence="8" id="KW-0443">Lipid metabolism</keyword>
<evidence type="ECO:0000313" key="13">
    <source>
        <dbReference type="Proteomes" id="UP000749559"/>
    </source>
</evidence>
<dbReference type="Pfam" id="PF03982">
    <property type="entry name" value="DAGAT"/>
    <property type="match status" value="1"/>
</dbReference>
<keyword evidence="6 11" id="KW-0256">Endoplasmic reticulum</keyword>
<dbReference type="PANTHER" id="PTHR12317:SF79">
    <property type="entry name" value="ACYLTRANSFERASE"/>
    <property type="match status" value="1"/>
</dbReference>
<keyword evidence="9" id="KW-0472">Membrane</keyword>
<keyword evidence="7" id="KW-1133">Transmembrane helix</keyword>
<evidence type="ECO:0000313" key="12">
    <source>
        <dbReference type="EMBL" id="CAH1792021.1"/>
    </source>
</evidence>
<gene>
    <name evidence="12" type="ORF">OFUS_LOCUS17046</name>
</gene>
<reference evidence="12" key="1">
    <citation type="submission" date="2022-03" db="EMBL/GenBank/DDBJ databases">
        <authorList>
            <person name="Martin C."/>
        </authorList>
    </citation>
    <scope>NUCLEOTIDE SEQUENCE</scope>
</reference>
<keyword evidence="3" id="KW-0444">Lipid biosynthesis</keyword>
<evidence type="ECO:0000256" key="10">
    <source>
        <dbReference type="ARBA" id="ARBA00023315"/>
    </source>
</evidence>
<keyword evidence="4 11" id="KW-0808">Transferase</keyword>
<evidence type="ECO:0000256" key="6">
    <source>
        <dbReference type="ARBA" id="ARBA00022824"/>
    </source>
</evidence>
<dbReference type="CDD" id="cd07987">
    <property type="entry name" value="LPLAT_MGAT-like"/>
    <property type="match status" value="1"/>
</dbReference>
<protein>
    <recommendedName>
        <fullName evidence="11">Acyltransferase</fullName>
        <ecNumber evidence="11">2.3.1.-</ecNumber>
    </recommendedName>
</protein>
<comment type="subcellular location">
    <subcellularLocation>
        <location evidence="1 11">Endoplasmic reticulum membrane</location>
        <topology evidence="1 11">Multi-pass membrane protein</topology>
    </subcellularLocation>
</comment>
<dbReference type="AlphaFoldDB" id="A0A8J1XV69"/>
<proteinExistence type="inferred from homology"/>
<evidence type="ECO:0000256" key="11">
    <source>
        <dbReference type="RuleBase" id="RU367023"/>
    </source>
</evidence>
<dbReference type="EMBL" id="CAIIXF020000008">
    <property type="protein sequence ID" value="CAH1792021.1"/>
    <property type="molecule type" value="Genomic_DNA"/>
</dbReference>
<comment type="caution">
    <text evidence="12">The sequence shown here is derived from an EMBL/GenBank/DDBJ whole genome shotgun (WGS) entry which is preliminary data.</text>
</comment>
<keyword evidence="5" id="KW-0812">Transmembrane</keyword>
<sequence length="341" mass="39197">MPEWMGVDWVPLHRIPTPRRLQTLAVLQWSLLFILGPVICYLLFLYILLFTQFTYVPLFYLAWILYDRNTSSTGGRRINWVRKLKIWEYYRDYFPITLIKTEDLDPNKNYIFGYHPHGILACGGFGNFATEATGFSKMFPGITPHLLTLKANFYHPLIRAYILYCGVCDVSKESINWILTKKGTGNAAVIVIGGADEALLAHQNSYDLTLKNRKGFVKMALRTGSSLVPVYSFGENDVFYQADNPKGSKLRQFQEMFKRLFGFSPPLFHGRGVFNYSFGFLPFRTPINTIVGKPIHTEKIAQPTSEDVDNYHKLYIEALSSLFDDNKTKYGVNEKTKLNFV</sequence>
<keyword evidence="13" id="KW-1185">Reference proteome</keyword>
<dbReference type="OrthoDB" id="264532at2759"/>
<name>A0A8J1XV69_OWEFU</name>
<keyword evidence="10" id="KW-0012">Acyltransferase</keyword>
<dbReference type="InterPro" id="IPR007130">
    <property type="entry name" value="DAGAT"/>
</dbReference>
<dbReference type="GO" id="GO:0019432">
    <property type="term" value="P:triglyceride biosynthetic process"/>
    <property type="evidence" value="ECO:0007669"/>
    <property type="project" value="TreeGrafter"/>
</dbReference>
<dbReference type="PANTHER" id="PTHR12317">
    <property type="entry name" value="DIACYLGLYCEROL O-ACYLTRANSFERASE"/>
    <property type="match status" value="1"/>
</dbReference>
<comment type="similarity">
    <text evidence="2 11">Belongs to the diacylglycerol acyltransferase family.</text>
</comment>
<evidence type="ECO:0000256" key="4">
    <source>
        <dbReference type="ARBA" id="ARBA00022679"/>
    </source>
</evidence>
<organism evidence="12 13">
    <name type="scientific">Owenia fusiformis</name>
    <name type="common">Polychaete worm</name>
    <dbReference type="NCBI Taxonomy" id="6347"/>
    <lineage>
        <taxon>Eukaryota</taxon>
        <taxon>Metazoa</taxon>
        <taxon>Spiralia</taxon>
        <taxon>Lophotrochozoa</taxon>
        <taxon>Annelida</taxon>
        <taxon>Polychaeta</taxon>
        <taxon>Sedentaria</taxon>
        <taxon>Canalipalpata</taxon>
        <taxon>Sabellida</taxon>
        <taxon>Oweniida</taxon>
        <taxon>Oweniidae</taxon>
        <taxon>Owenia</taxon>
    </lineage>
</organism>
<accession>A0A8J1XV69</accession>
<dbReference type="GO" id="GO:0004144">
    <property type="term" value="F:diacylglycerol O-acyltransferase activity"/>
    <property type="evidence" value="ECO:0007669"/>
    <property type="project" value="TreeGrafter"/>
</dbReference>
<dbReference type="Proteomes" id="UP000749559">
    <property type="component" value="Unassembled WGS sequence"/>
</dbReference>
<evidence type="ECO:0000256" key="2">
    <source>
        <dbReference type="ARBA" id="ARBA00005420"/>
    </source>
</evidence>
<dbReference type="GO" id="GO:0005789">
    <property type="term" value="C:endoplasmic reticulum membrane"/>
    <property type="evidence" value="ECO:0007669"/>
    <property type="project" value="UniProtKB-SubCell"/>
</dbReference>
<evidence type="ECO:0000256" key="7">
    <source>
        <dbReference type="ARBA" id="ARBA00022989"/>
    </source>
</evidence>
<evidence type="ECO:0000256" key="8">
    <source>
        <dbReference type="ARBA" id="ARBA00023098"/>
    </source>
</evidence>
<evidence type="ECO:0000256" key="3">
    <source>
        <dbReference type="ARBA" id="ARBA00022516"/>
    </source>
</evidence>
<evidence type="ECO:0000256" key="5">
    <source>
        <dbReference type="ARBA" id="ARBA00022692"/>
    </source>
</evidence>
<dbReference type="EC" id="2.3.1.-" evidence="11"/>
<evidence type="ECO:0000256" key="1">
    <source>
        <dbReference type="ARBA" id="ARBA00004477"/>
    </source>
</evidence>
<evidence type="ECO:0000256" key="9">
    <source>
        <dbReference type="ARBA" id="ARBA00023136"/>
    </source>
</evidence>